<feature type="compositionally biased region" description="Acidic residues" evidence="1">
    <location>
        <begin position="505"/>
        <end position="515"/>
    </location>
</feature>
<gene>
    <name evidence="2" type="ORF">BCR41DRAFT_201841</name>
</gene>
<name>A0A1Y2GXM9_9FUNG</name>
<sequence>MTVSATATSTPRAAAPVGSAATPTHRTNGASASSPISEHPHALHAQAGAIGHPHSHSRSHPSLVPSHSHTHHTHASTHNHAHANTHSHGNHNFNHLHSPPASVASASAAHSPVDASESPSSYFHSQHSQSHYGEPQSTYSHLPPAPQRHYLYSSSLPADSLPRTFARSPAYDKERYVHPHHEPPSPSSYYPPSVPRQNPHSHQAPPGPSPTSKSSGYTHSHSYDDTIPRTNNHNSNGFSNISSNLPEYSYPMTPSHRSHRDQQRPFLLQHHRHYSDEYQHSYHASKQAHSQESVPTQNYYTNPQDHSYTHQRPLSQHHHQRPDSSHRESTERQETMPHQKPPPIQTKWTDDMSRGCPPFSYHSGSGYTSGYRSADSRISPATPRSVQIHGSYLRTPISAPHVFTESPFDYREPSHFGHTIASSLRGKYDLREDEMEHCSERDDVHEREHRYIREGREVNEEHGEDDYAMMDNRAKKQKVSGMDTRPPVFRKTSPSRGIKKSSVDNETEDDGEEDAQGSHLTSNPSSRKQSDSGSVNGDERSLSATKAKKAKTKPQKRGPRRASFPTNMGEVIDQIEDEVQVKSGSQSEKGLRAFAQRVYERVEALGSTLYSENFMLLNKEEM</sequence>
<dbReference type="InParanoid" id="A0A1Y2GXM9"/>
<reference evidence="2 3" key="1">
    <citation type="submission" date="2016-07" db="EMBL/GenBank/DDBJ databases">
        <title>Pervasive Adenine N6-methylation of Active Genes in Fungi.</title>
        <authorList>
            <consortium name="DOE Joint Genome Institute"/>
            <person name="Mondo S.J."/>
            <person name="Dannebaum R.O."/>
            <person name="Kuo R.C."/>
            <person name="Labutti K."/>
            <person name="Haridas S."/>
            <person name="Kuo A."/>
            <person name="Salamov A."/>
            <person name="Ahrendt S.R."/>
            <person name="Lipzen A."/>
            <person name="Sullivan W."/>
            <person name="Andreopoulos W.B."/>
            <person name="Clum A."/>
            <person name="Lindquist E."/>
            <person name="Daum C."/>
            <person name="Ramamoorthy G.K."/>
            <person name="Gryganskyi A."/>
            <person name="Culley D."/>
            <person name="Magnuson J.K."/>
            <person name="James T.Y."/>
            <person name="O'Malley M.A."/>
            <person name="Stajich J.E."/>
            <person name="Spatafora J.W."/>
            <person name="Visel A."/>
            <person name="Grigoriev I.V."/>
        </authorList>
    </citation>
    <scope>NUCLEOTIDE SEQUENCE [LARGE SCALE GENOMIC DNA]</scope>
    <source>
        <strain evidence="2 3">NRRL 3116</strain>
    </source>
</reference>
<dbReference type="GeneID" id="33561735"/>
<dbReference type="Proteomes" id="UP000193648">
    <property type="component" value="Unassembled WGS sequence"/>
</dbReference>
<dbReference type="RefSeq" id="XP_021884337.1">
    <property type="nucleotide sequence ID" value="XM_022019891.1"/>
</dbReference>
<feature type="compositionally biased region" description="Low complexity" evidence="1">
    <location>
        <begin position="1"/>
        <end position="17"/>
    </location>
</feature>
<organism evidence="2 3">
    <name type="scientific">Lobosporangium transversale</name>
    <dbReference type="NCBI Taxonomy" id="64571"/>
    <lineage>
        <taxon>Eukaryota</taxon>
        <taxon>Fungi</taxon>
        <taxon>Fungi incertae sedis</taxon>
        <taxon>Mucoromycota</taxon>
        <taxon>Mortierellomycotina</taxon>
        <taxon>Mortierellomycetes</taxon>
        <taxon>Mortierellales</taxon>
        <taxon>Mortierellaceae</taxon>
        <taxon>Lobosporangium</taxon>
    </lineage>
</organism>
<protein>
    <submittedName>
        <fullName evidence="2">Uncharacterized protein</fullName>
    </submittedName>
</protein>
<feature type="compositionally biased region" description="Basic residues" evidence="1">
    <location>
        <begin position="546"/>
        <end position="560"/>
    </location>
</feature>
<feature type="compositionally biased region" description="Polar residues" evidence="1">
    <location>
        <begin position="282"/>
        <end position="314"/>
    </location>
</feature>
<feature type="compositionally biased region" description="Polar residues" evidence="1">
    <location>
        <begin position="228"/>
        <end position="246"/>
    </location>
</feature>
<feature type="region of interest" description="Disordered" evidence="1">
    <location>
        <begin position="1"/>
        <end position="37"/>
    </location>
</feature>
<dbReference type="OrthoDB" id="552115at2759"/>
<keyword evidence="3" id="KW-1185">Reference proteome</keyword>
<feature type="region of interest" description="Disordered" evidence="1">
    <location>
        <begin position="476"/>
        <end position="570"/>
    </location>
</feature>
<dbReference type="EMBL" id="MCFF01000006">
    <property type="protein sequence ID" value="ORZ26574.1"/>
    <property type="molecule type" value="Genomic_DNA"/>
</dbReference>
<dbReference type="AlphaFoldDB" id="A0A1Y2GXM9"/>
<feature type="compositionally biased region" description="Polar residues" evidence="1">
    <location>
        <begin position="21"/>
        <end position="36"/>
    </location>
</feature>
<feature type="region of interest" description="Disordered" evidence="1">
    <location>
        <begin position="49"/>
        <end position="152"/>
    </location>
</feature>
<feature type="region of interest" description="Disordered" evidence="1">
    <location>
        <begin position="176"/>
        <end position="263"/>
    </location>
</feature>
<proteinExistence type="predicted"/>
<feature type="compositionally biased region" description="Basic and acidic residues" evidence="1">
    <location>
        <begin position="321"/>
        <end position="337"/>
    </location>
</feature>
<evidence type="ECO:0000313" key="3">
    <source>
        <dbReference type="Proteomes" id="UP000193648"/>
    </source>
</evidence>
<evidence type="ECO:0000313" key="2">
    <source>
        <dbReference type="EMBL" id="ORZ26574.1"/>
    </source>
</evidence>
<comment type="caution">
    <text evidence="2">The sequence shown here is derived from an EMBL/GenBank/DDBJ whole genome shotgun (WGS) entry which is preliminary data.</text>
</comment>
<feature type="compositionally biased region" description="Polar residues" evidence="1">
    <location>
        <begin position="518"/>
        <end position="535"/>
    </location>
</feature>
<feature type="region of interest" description="Disordered" evidence="1">
    <location>
        <begin position="278"/>
        <end position="361"/>
    </location>
</feature>
<feature type="compositionally biased region" description="Low complexity" evidence="1">
    <location>
        <begin position="90"/>
        <end position="132"/>
    </location>
</feature>
<accession>A0A1Y2GXM9</accession>
<evidence type="ECO:0000256" key="1">
    <source>
        <dbReference type="SAM" id="MobiDB-lite"/>
    </source>
</evidence>
<feature type="compositionally biased region" description="Basic residues" evidence="1">
    <location>
        <begin position="68"/>
        <end position="89"/>
    </location>
</feature>